<evidence type="ECO:0000256" key="1">
    <source>
        <dbReference type="SAM" id="Coils"/>
    </source>
</evidence>
<accession>A0A8J5IJV5</accession>
<evidence type="ECO:0000313" key="4">
    <source>
        <dbReference type="Proteomes" id="UP000709295"/>
    </source>
</evidence>
<organism evidence="3 4">
    <name type="scientific">Phytophthora aleatoria</name>
    <dbReference type="NCBI Taxonomy" id="2496075"/>
    <lineage>
        <taxon>Eukaryota</taxon>
        <taxon>Sar</taxon>
        <taxon>Stramenopiles</taxon>
        <taxon>Oomycota</taxon>
        <taxon>Peronosporomycetes</taxon>
        <taxon>Peronosporales</taxon>
        <taxon>Peronosporaceae</taxon>
        <taxon>Phytophthora</taxon>
    </lineage>
</organism>
<dbReference type="EMBL" id="JAENGY010001036">
    <property type="protein sequence ID" value="KAG6953302.1"/>
    <property type="molecule type" value="Genomic_DNA"/>
</dbReference>
<feature type="region of interest" description="Disordered" evidence="2">
    <location>
        <begin position="59"/>
        <end position="81"/>
    </location>
</feature>
<feature type="region of interest" description="Disordered" evidence="2">
    <location>
        <begin position="15"/>
        <end position="39"/>
    </location>
</feature>
<gene>
    <name evidence="3" type="ORF">JG688_00012893</name>
</gene>
<keyword evidence="4" id="KW-1185">Reference proteome</keyword>
<evidence type="ECO:0008006" key="5">
    <source>
        <dbReference type="Google" id="ProtNLM"/>
    </source>
</evidence>
<comment type="caution">
    <text evidence="3">The sequence shown here is derived from an EMBL/GenBank/DDBJ whole genome shotgun (WGS) entry which is preliminary data.</text>
</comment>
<keyword evidence="1" id="KW-0175">Coiled coil</keyword>
<feature type="coiled-coil region" evidence="1">
    <location>
        <begin position="136"/>
        <end position="163"/>
    </location>
</feature>
<dbReference type="AlphaFoldDB" id="A0A8J5IJV5"/>
<proteinExistence type="predicted"/>
<evidence type="ECO:0000256" key="2">
    <source>
        <dbReference type="SAM" id="MobiDB-lite"/>
    </source>
</evidence>
<evidence type="ECO:0000313" key="3">
    <source>
        <dbReference type="EMBL" id="KAG6953302.1"/>
    </source>
</evidence>
<reference evidence="3" key="1">
    <citation type="submission" date="2021-01" db="EMBL/GenBank/DDBJ databases">
        <title>Phytophthora aleatoria, a newly-described species from Pinus radiata is distinct from Phytophthora cactorum isolates based on comparative genomics.</title>
        <authorList>
            <person name="Mcdougal R."/>
            <person name="Panda P."/>
            <person name="Williams N."/>
            <person name="Studholme D.J."/>
        </authorList>
    </citation>
    <scope>NUCLEOTIDE SEQUENCE</scope>
    <source>
        <strain evidence="3">NZFS 4037</strain>
    </source>
</reference>
<dbReference type="Proteomes" id="UP000709295">
    <property type="component" value="Unassembled WGS sequence"/>
</dbReference>
<sequence>MNSCIHRRPTNRFLRDDVAGGSMHRNESFASPPQRPAPTYSIVSSIRRCETPDNIVAVVDGQFSPTDRKKKRQDSNDSPTSKLMLLAVSSSARAQFAKREPRFKRGEDQKARMMQWIELDKKRQREIRRLKQIRYRKKKEDYTVQLERETQQLRQEIEKLEQRRRPVLTAVPPMKSLWSVVVEYFQLFHFGIRGETDKRAQLNFLQKTMATDVMFNAGRGIESIMRNWKYFTLWFQDVEVELHGLKRRARGSTRFDWGTGDDRVTSIISESDMLTPMLLILRNLEDVSKVFEKSLISLTPYRGQYHERR</sequence>
<name>A0A8J5IJV5_9STRA</name>
<protein>
    <recommendedName>
        <fullName evidence="5">Bzip transcription factor</fullName>
    </recommendedName>
</protein>